<proteinExistence type="predicted"/>
<sequence>MGQSLLAGDLGCRVRPPPVAGRNPGCRAIDRRPALRRRDRLRQHAAGADRRMAGAETGQPHRSPTGHPPHHPEIFCPRRSAGLPDRAHRRGRHTPGRRHHAGFGGILFLVELVDRRQHGSHHRRPVDVLPAGDPARTMGTAPADRCAAPVDTAGRPDRRIHIRVPRRAVAPPARIRQPRRSD</sequence>
<reference evidence="2" key="1">
    <citation type="submission" date="2016-10" db="EMBL/GenBank/DDBJ databases">
        <title>Sequence of Gallionella enrichment culture.</title>
        <authorList>
            <person name="Poehlein A."/>
            <person name="Muehling M."/>
            <person name="Daniel R."/>
        </authorList>
    </citation>
    <scope>NUCLEOTIDE SEQUENCE</scope>
</reference>
<feature type="region of interest" description="Disordered" evidence="1">
    <location>
        <begin position="32"/>
        <end position="99"/>
    </location>
</feature>
<evidence type="ECO:0000256" key="1">
    <source>
        <dbReference type="SAM" id="MobiDB-lite"/>
    </source>
</evidence>
<organism evidence="2">
    <name type="scientific">mine drainage metagenome</name>
    <dbReference type="NCBI Taxonomy" id="410659"/>
    <lineage>
        <taxon>unclassified sequences</taxon>
        <taxon>metagenomes</taxon>
        <taxon>ecological metagenomes</taxon>
    </lineage>
</organism>
<name>A0A1J5Q7A2_9ZZZZ</name>
<gene>
    <name evidence="2" type="ORF">GALL_392080</name>
</gene>
<accession>A0A1J5Q7A2</accession>
<feature type="compositionally biased region" description="Basic residues" evidence="1">
    <location>
        <begin position="34"/>
        <end position="43"/>
    </location>
</feature>
<feature type="region of interest" description="Disordered" evidence="1">
    <location>
        <begin position="120"/>
        <end position="152"/>
    </location>
</feature>
<evidence type="ECO:0000313" key="2">
    <source>
        <dbReference type="EMBL" id="OIQ79066.1"/>
    </source>
</evidence>
<comment type="caution">
    <text evidence="2">The sequence shown here is derived from an EMBL/GenBank/DDBJ whole genome shotgun (WGS) entry which is preliminary data.</text>
</comment>
<protein>
    <submittedName>
        <fullName evidence="2">Uncharacterized protein</fullName>
    </submittedName>
</protein>
<dbReference type="AlphaFoldDB" id="A0A1J5Q7A2"/>
<feature type="compositionally biased region" description="Basic residues" evidence="1">
    <location>
        <begin position="87"/>
        <end position="99"/>
    </location>
</feature>
<dbReference type="EMBL" id="MLJW01001281">
    <property type="protein sequence ID" value="OIQ79066.1"/>
    <property type="molecule type" value="Genomic_DNA"/>
</dbReference>